<dbReference type="Pfam" id="PF14360">
    <property type="entry name" value="PAP2_C"/>
    <property type="match status" value="1"/>
</dbReference>
<evidence type="ECO:0000313" key="3">
    <source>
        <dbReference type="EMBL" id="PUZ25946.1"/>
    </source>
</evidence>
<sequence length="228" mass="25864">MEVKWKNDPAQSLTYAMQHPWKANWQIPAFKRRVIGGVVALIGVLSYLPAFFQRIEMRNGYVLHDFVLQVVPASDVSVPIFLLIWLSAGYTLYQASRQPEVFVRLLYGFLFVCLSRIITIYLVALNPPLDLIQLKDPLSNQFYGKAGFITKDLFYSGHTATVCLLAYCLPGRWEKWVVGGIAAVVAALLLVQHVHYTMDVLTAPLLTYACYRLAASINWDRPLLRRVA</sequence>
<keyword evidence="1" id="KW-0472">Membrane</keyword>
<feature type="transmembrane region" description="Helical" evidence="1">
    <location>
        <begin position="105"/>
        <end position="124"/>
    </location>
</feature>
<feature type="transmembrane region" description="Helical" evidence="1">
    <location>
        <begin position="72"/>
        <end position="93"/>
    </location>
</feature>
<reference evidence="3 4" key="1">
    <citation type="submission" date="2018-04" db="EMBL/GenBank/DDBJ databases">
        <title>Chitinophaga fuyangensis sp. nov., isolated from soil in a chemical factory.</title>
        <authorList>
            <person name="Chen K."/>
        </authorList>
    </citation>
    <scope>NUCLEOTIDE SEQUENCE [LARGE SCALE GENOMIC DNA]</scope>
    <source>
        <strain evidence="3 4">LY-1</strain>
    </source>
</reference>
<evidence type="ECO:0000259" key="2">
    <source>
        <dbReference type="Pfam" id="PF14360"/>
    </source>
</evidence>
<evidence type="ECO:0000256" key="1">
    <source>
        <dbReference type="SAM" id="Phobius"/>
    </source>
</evidence>
<feature type="transmembrane region" description="Helical" evidence="1">
    <location>
        <begin position="176"/>
        <end position="194"/>
    </location>
</feature>
<feature type="transmembrane region" description="Helical" evidence="1">
    <location>
        <begin position="153"/>
        <end position="169"/>
    </location>
</feature>
<protein>
    <recommendedName>
        <fullName evidence="2">Sphingomyelin synthase-like domain-containing protein</fullName>
    </recommendedName>
</protein>
<keyword evidence="1" id="KW-0812">Transmembrane</keyword>
<accession>A0A2T7BI33</accession>
<keyword evidence="1" id="KW-1133">Transmembrane helix</keyword>
<dbReference type="AlphaFoldDB" id="A0A2T7BI33"/>
<gene>
    <name evidence="3" type="ORF">DCC81_17020</name>
</gene>
<name>A0A2T7BI33_9BACT</name>
<dbReference type="EMBL" id="QCYK01000002">
    <property type="protein sequence ID" value="PUZ25946.1"/>
    <property type="molecule type" value="Genomic_DNA"/>
</dbReference>
<keyword evidence="4" id="KW-1185">Reference proteome</keyword>
<proteinExistence type="predicted"/>
<comment type="caution">
    <text evidence="3">The sequence shown here is derived from an EMBL/GenBank/DDBJ whole genome shotgun (WGS) entry which is preliminary data.</text>
</comment>
<feature type="domain" description="Sphingomyelin synthase-like" evidence="2">
    <location>
        <begin position="152"/>
        <end position="212"/>
    </location>
</feature>
<feature type="transmembrane region" description="Helical" evidence="1">
    <location>
        <begin position="34"/>
        <end position="52"/>
    </location>
</feature>
<organism evidence="3 4">
    <name type="scientific">Chitinophaga parva</name>
    <dbReference type="NCBI Taxonomy" id="2169414"/>
    <lineage>
        <taxon>Bacteria</taxon>
        <taxon>Pseudomonadati</taxon>
        <taxon>Bacteroidota</taxon>
        <taxon>Chitinophagia</taxon>
        <taxon>Chitinophagales</taxon>
        <taxon>Chitinophagaceae</taxon>
        <taxon>Chitinophaga</taxon>
    </lineage>
</organism>
<dbReference type="RefSeq" id="WP_108687785.1">
    <property type="nucleotide sequence ID" value="NZ_QCYK01000002.1"/>
</dbReference>
<dbReference type="OrthoDB" id="792641at2"/>
<evidence type="ECO:0000313" key="4">
    <source>
        <dbReference type="Proteomes" id="UP000244450"/>
    </source>
</evidence>
<dbReference type="InterPro" id="IPR025749">
    <property type="entry name" value="Sphingomyelin_synth-like_dom"/>
</dbReference>
<dbReference type="Proteomes" id="UP000244450">
    <property type="component" value="Unassembled WGS sequence"/>
</dbReference>